<evidence type="ECO:0000256" key="5">
    <source>
        <dbReference type="ARBA" id="ARBA00023288"/>
    </source>
</evidence>
<dbReference type="SUPFAM" id="SSF51445">
    <property type="entry name" value="(Trans)glycosidases"/>
    <property type="match status" value="1"/>
</dbReference>
<dbReference type="Gene3D" id="3.20.20.80">
    <property type="entry name" value="Glycosidases"/>
    <property type="match status" value="1"/>
</dbReference>
<protein>
    <recommendedName>
        <fullName evidence="6">1,3-beta-glucanosyltransferase</fullName>
        <ecNumber evidence="6">2.4.1.-</ecNumber>
    </recommendedName>
</protein>
<comment type="subcellular location">
    <subcellularLocation>
        <location evidence="1 6">Cell membrane</location>
        <topology evidence="1 6">Lipid-anchor</topology>
        <topology evidence="1 6">GPI-anchor</topology>
    </subcellularLocation>
</comment>
<evidence type="ECO:0000256" key="2">
    <source>
        <dbReference type="ARBA" id="ARBA00007528"/>
    </source>
</evidence>
<dbReference type="eggNOG" id="ENOG502SHAA">
    <property type="taxonomic scope" value="Eukaryota"/>
</dbReference>
<name>W9YEN5_9EURO</name>
<evidence type="ECO:0000256" key="1">
    <source>
        <dbReference type="ARBA" id="ARBA00004609"/>
    </source>
</evidence>
<comment type="function">
    <text evidence="6">Splits internally a 1,3-beta-glucan molecule and transfers the newly generated reducing end (the donor) to the non-reducing end of another 1,3-beta-glucan molecule (the acceptor) forming a 1,3-beta linkage, resulting in the elongation of 1,3-beta-glucan chains in the cell wall.</text>
</comment>
<evidence type="ECO:0000256" key="3">
    <source>
        <dbReference type="ARBA" id="ARBA00022729"/>
    </source>
</evidence>
<feature type="transmembrane region" description="Helical" evidence="8">
    <location>
        <begin position="475"/>
        <end position="494"/>
    </location>
</feature>
<dbReference type="GO" id="GO:0005886">
    <property type="term" value="C:plasma membrane"/>
    <property type="evidence" value="ECO:0007669"/>
    <property type="project" value="UniProtKB-SubCell"/>
</dbReference>
<keyword evidence="8" id="KW-0812">Transmembrane</keyword>
<accession>W9YEN5</accession>
<comment type="similarity">
    <text evidence="2 6">Belongs to the glycosyl hydrolase 72 family.</text>
</comment>
<dbReference type="GO" id="GO:0031505">
    <property type="term" value="P:fungal-type cell wall organization"/>
    <property type="evidence" value="ECO:0007669"/>
    <property type="project" value="TreeGrafter"/>
</dbReference>
<feature type="region of interest" description="Disordered" evidence="7">
    <location>
        <begin position="414"/>
        <end position="456"/>
    </location>
</feature>
<organism evidence="9 10">
    <name type="scientific">Capronia coronata CBS 617.96</name>
    <dbReference type="NCBI Taxonomy" id="1182541"/>
    <lineage>
        <taxon>Eukaryota</taxon>
        <taxon>Fungi</taxon>
        <taxon>Dikarya</taxon>
        <taxon>Ascomycota</taxon>
        <taxon>Pezizomycotina</taxon>
        <taxon>Eurotiomycetes</taxon>
        <taxon>Chaetothyriomycetidae</taxon>
        <taxon>Chaetothyriales</taxon>
        <taxon>Herpotrichiellaceae</taxon>
        <taxon>Capronia</taxon>
    </lineage>
</organism>
<evidence type="ECO:0000256" key="7">
    <source>
        <dbReference type="SAM" id="MobiDB-lite"/>
    </source>
</evidence>
<feature type="chain" id="PRO_5005152020" description="1,3-beta-glucanosyltransferase" evidence="6">
    <location>
        <begin position="22"/>
        <end position="495"/>
    </location>
</feature>
<dbReference type="InterPro" id="IPR017853">
    <property type="entry name" value="GH"/>
</dbReference>
<dbReference type="GeneID" id="19159531"/>
<dbReference type="EC" id="2.4.1.-" evidence="6"/>
<dbReference type="GO" id="GO:0071970">
    <property type="term" value="P:fungal-type cell wall (1-&gt;3)-beta-D-glucan biosynthetic process"/>
    <property type="evidence" value="ECO:0007669"/>
    <property type="project" value="TreeGrafter"/>
</dbReference>
<dbReference type="EMBL" id="AMWN01000004">
    <property type="protein sequence ID" value="EXJ87726.1"/>
    <property type="molecule type" value="Genomic_DNA"/>
</dbReference>
<dbReference type="RefSeq" id="XP_007723732.1">
    <property type="nucleotide sequence ID" value="XM_007725542.1"/>
</dbReference>
<dbReference type="AlphaFoldDB" id="W9YEN5"/>
<dbReference type="PANTHER" id="PTHR31468:SF8">
    <property type="entry name" value="1,3-BETA-GLUCANOSYLTRANSFERASE GAS2"/>
    <property type="match status" value="1"/>
</dbReference>
<sequence length="495" mass="52456">MEHSAAFVLLLLTALSVTINAIPTISAVGSKFFTSDGNQFFIKGKTRTSRRSERFANGLDYTGVAYQLIEDDPLVNATQCQLDATLMQQLGANAIRVYHVDPSADHQGCMNAFAAAGIYVFVDMDSFKTYIRFDTTASWTSNKSESYRAVLDNFQQYDNTAGMFVGNEVLNTLADADSAPYLLSAAVDLKTYRDARNYRKIPIGYSATDTAVLRPMLQDYLVCRPNVTERLDFYALNSYEWCGSTPTFQTSGYASLQADAQNYPVPIFFSEDGCNTVPPRTFNDQAAIFGPDMVNTWSGAMIYEWIQEMNQYGLVSYGPPAGADVNEGTSVIQGFTRQGTPTPVQPDFSNLSEQWKTLNPTGVKSADYVASVTPTPPACPSSTAGGWTVDPSAPLPTMGAAGVSAGMPSGVPKGSITITTTSSTAQTSSTYSSTVTSSASSSGGSSSSTSGAASSATSQGAAGRMVAGPAFSNEAGVMGMVACLIAVGAGVMIWL</sequence>
<dbReference type="InterPro" id="IPR004886">
    <property type="entry name" value="Glucanosyltransferase"/>
</dbReference>
<dbReference type="GO" id="GO:0098552">
    <property type="term" value="C:side of membrane"/>
    <property type="evidence" value="ECO:0007669"/>
    <property type="project" value="UniProtKB-KW"/>
</dbReference>
<dbReference type="Proteomes" id="UP000019484">
    <property type="component" value="Unassembled WGS sequence"/>
</dbReference>
<keyword evidence="8" id="KW-1133">Transmembrane helix</keyword>
<keyword evidence="10" id="KW-1185">Reference proteome</keyword>
<keyword evidence="4" id="KW-0325">Glycoprotein</keyword>
<keyword evidence="3 6" id="KW-0732">Signal</keyword>
<gene>
    <name evidence="9" type="ORF">A1O1_04651</name>
</gene>
<evidence type="ECO:0000313" key="9">
    <source>
        <dbReference type="EMBL" id="EXJ87726.1"/>
    </source>
</evidence>
<evidence type="ECO:0000256" key="4">
    <source>
        <dbReference type="ARBA" id="ARBA00023180"/>
    </source>
</evidence>
<evidence type="ECO:0000256" key="8">
    <source>
        <dbReference type="SAM" id="Phobius"/>
    </source>
</evidence>
<dbReference type="Pfam" id="PF03198">
    <property type="entry name" value="Glyco_hydro_72"/>
    <property type="match status" value="1"/>
</dbReference>
<reference evidence="9 10" key="1">
    <citation type="submission" date="2013-03" db="EMBL/GenBank/DDBJ databases">
        <title>The Genome Sequence of Capronia coronata CBS 617.96.</title>
        <authorList>
            <consortium name="The Broad Institute Genomics Platform"/>
            <person name="Cuomo C."/>
            <person name="de Hoog S."/>
            <person name="Gorbushina A."/>
            <person name="Walker B."/>
            <person name="Young S.K."/>
            <person name="Zeng Q."/>
            <person name="Gargeya S."/>
            <person name="Fitzgerald M."/>
            <person name="Haas B."/>
            <person name="Abouelleil A."/>
            <person name="Allen A.W."/>
            <person name="Alvarado L."/>
            <person name="Arachchi H.M."/>
            <person name="Berlin A.M."/>
            <person name="Chapman S.B."/>
            <person name="Gainer-Dewar J."/>
            <person name="Goldberg J."/>
            <person name="Griggs A."/>
            <person name="Gujja S."/>
            <person name="Hansen M."/>
            <person name="Howarth C."/>
            <person name="Imamovic A."/>
            <person name="Ireland A."/>
            <person name="Larimer J."/>
            <person name="McCowan C."/>
            <person name="Murphy C."/>
            <person name="Pearson M."/>
            <person name="Poon T.W."/>
            <person name="Priest M."/>
            <person name="Roberts A."/>
            <person name="Saif S."/>
            <person name="Shea T."/>
            <person name="Sisk P."/>
            <person name="Sykes S."/>
            <person name="Wortman J."/>
            <person name="Nusbaum C."/>
            <person name="Birren B."/>
        </authorList>
    </citation>
    <scope>NUCLEOTIDE SEQUENCE [LARGE SCALE GENOMIC DNA]</scope>
    <source>
        <strain evidence="9 10">CBS 617.96</strain>
    </source>
</reference>
<keyword evidence="6" id="KW-0336">GPI-anchor</keyword>
<feature type="signal peptide" evidence="6">
    <location>
        <begin position="1"/>
        <end position="21"/>
    </location>
</feature>
<proteinExistence type="inferred from homology"/>
<dbReference type="PANTHER" id="PTHR31468">
    <property type="entry name" value="1,3-BETA-GLUCANOSYLTRANSFERASE GAS1"/>
    <property type="match status" value="1"/>
</dbReference>
<keyword evidence="6 8" id="KW-0472">Membrane</keyword>
<dbReference type="GO" id="GO:0042124">
    <property type="term" value="F:1,3-beta-glucanosyltransferase activity"/>
    <property type="evidence" value="ECO:0007669"/>
    <property type="project" value="TreeGrafter"/>
</dbReference>
<evidence type="ECO:0000313" key="10">
    <source>
        <dbReference type="Proteomes" id="UP000019484"/>
    </source>
</evidence>
<dbReference type="HOGENOM" id="CLU_021855_0_0_1"/>
<keyword evidence="6" id="KW-0808">Transferase</keyword>
<dbReference type="OrthoDB" id="421038at2759"/>
<comment type="caution">
    <text evidence="9">The sequence shown here is derived from an EMBL/GenBank/DDBJ whole genome shotgun (WGS) entry which is preliminary data.</text>
</comment>
<evidence type="ECO:0000256" key="6">
    <source>
        <dbReference type="RuleBase" id="RU361209"/>
    </source>
</evidence>
<keyword evidence="5 6" id="KW-0449">Lipoprotein</keyword>